<dbReference type="Pfam" id="PF00732">
    <property type="entry name" value="GMC_oxred_N"/>
    <property type="match status" value="1"/>
</dbReference>
<organism evidence="7">
    <name type="scientific">Oscillatoriales cyanobacterium SpSt-418</name>
    <dbReference type="NCBI Taxonomy" id="2282169"/>
    <lineage>
        <taxon>Bacteria</taxon>
        <taxon>Bacillati</taxon>
        <taxon>Cyanobacteriota</taxon>
        <taxon>Cyanophyceae</taxon>
        <taxon>Oscillatoriophycideae</taxon>
        <taxon>Oscillatoriales</taxon>
    </lineage>
</organism>
<dbReference type="AlphaFoldDB" id="A0A7C3KCI4"/>
<keyword evidence="3" id="KW-0285">Flavoprotein</keyword>
<dbReference type="InterPro" id="IPR036188">
    <property type="entry name" value="FAD/NAD-bd_sf"/>
</dbReference>
<dbReference type="EMBL" id="DSRU01000065">
    <property type="protein sequence ID" value="HFM97266.1"/>
    <property type="molecule type" value="Genomic_DNA"/>
</dbReference>
<dbReference type="PIRSF" id="PIRSF000137">
    <property type="entry name" value="Alcohol_oxidase"/>
    <property type="match status" value="1"/>
</dbReference>
<dbReference type="InterPro" id="IPR000172">
    <property type="entry name" value="GMC_OxRdtase_N"/>
</dbReference>
<dbReference type="GO" id="GO:0016020">
    <property type="term" value="C:membrane"/>
    <property type="evidence" value="ECO:0007669"/>
    <property type="project" value="TreeGrafter"/>
</dbReference>
<dbReference type="PROSITE" id="PS00624">
    <property type="entry name" value="GMC_OXRED_2"/>
    <property type="match status" value="1"/>
</dbReference>
<dbReference type="SUPFAM" id="SSF51905">
    <property type="entry name" value="FAD/NAD(P)-binding domain"/>
    <property type="match status" value="1"/>
</dbReference>
<dbReference type="InterPro" id="IPR007867">
    <property type="entry name" value="GMC_OxRtase_C"/>
</dbReference>
<dbReference type="GO" id="GO:0008812">
    <property type="term" value="F:choline dehydrogenase activity"/>
    <property type="evidence" value="ECO:0007669"/>
    <property type="project" value="TreeGrafter"/>
</dbReference>
<dbReference type="GO" id="GO:0019285">
    <property type="term" value="P:glycine betaine biosynthetic process from choline"/>
    <property type="evidence" value="ECO:0007669"/>
    <property type="project" value="TreeGrafter"/>
</dbReference>
<proteinExistence type="inferred from homology"/>
<dbReference type="PANTHER" id="PTHR11552:SF147">
    <property type="entry name" value="CHOLINE DEHYDROGENASE, MITOCHONDRIAL"/>
    <property type="match status" value="1"/>
</dbReference>
<dbReference type="Gene3D" id="3.30.410.40">
    <property type="match status" value="1"/>
</dbReference>
<evidence type="ECO:0000259" key="6">
    <source>
        <dbReference type="PROSITE" id="PS00624"/>
    </source>
</evidence>
<evidence type="ECO:0000256" key="2">
    <source>
        <dbReference type="ARBA" id="ARBA00010790"/>
    </source>
</evidence>
<evidence type="ECO:0000256" key="4">
    <source>
        <dbReference type="ARBA" id="ARBA00022827"/>
    </source>
</evidence>
<evidence type="ECO:0000313" key="7">
    <source>
        <dbReference type="EMBL" id="HFM97266.1"/>
    </source>
</evidence>
<evidence type="ECO:0000256" key="1">
    <source>
        <dbReference type="ARBA" id="ARBA00001974"/>
    </source>
</evidence>
<evidence type="ECO:0000256" key="3">
    <source>
        <dbReference type="ARBA" id="ARBA00022630"/>
    </source>
</evidence>
<feature type="binding site" evidence="5">
    <location>
        <begin position="112"/>
        <end position="115"/>
    </location>
    <ligand>
        <name>FAD</name>
        <dbReference type="ChEBI" id="CHEBI:57692"/>
    </ligand>
</feature>
<sequence length="521" mass="55283">MKGNQTINATEQSRRDFTGRAGRAEFDVIIVGGGSAGAVLANRLSADPSRRVLLIEAGKSYPPNAYPDPVRRQDLVGGDPQHDWGFYSEPGVLGRRLQLNRGKVLGGSSAINGAVAMRVPKYDHDRWAKAHDLDALNWQSSQVFYRSLERTSGTGGEGRDGCVPIHQLGDEEVSDQHRDFIAAALAAGYQRTSGFTTGQPLGVGPYVMNTRMGVRLNTGMTLLGDAVRARPNLTIRDETLVDAVLVEHGQAQGVRLADGAIILAGEIILSAGTYVSPAILMRSGIGPSEVLRSLDIPIVSDLPVGRRLQDHPMVPTVWSIRKEAVGLPYPPIGAMLWTASNHATNGEADLNISTAPLPDSGQTSDGAMFLLFAALVRPRSVGSLTIASRDPYAAPIIDLGFLTDSGDRERLVDGVEVIRTIARQQPFADMVGAELAPGAAKSDRASINAALAASVQSYQHPTSTVPMGGPRDAGAVVDIDGHVRGVKSLRVVDASIWPDVPSVATAFPTMMLAESIAARMA</sequence>
<name>A0A7C3KCI4_9CYAN</name>
<keyword evidence="4 5" id="KW-0274">FAD</keyword>
<comment type="caution">
    <text evidence="7">The sequence shown here is derived from an EMBL/GenBank/DDBJ whole genome shotgun (WGS) entry which is preliminary data.</text>
</comment>
<dbReference type="Pfam" id="PF05199">
    <property type="entry name" value="GMC_oxred_C"/>
    <property type="match status" value="1"/>
</dbReference>
<dbReference type="InterPro" id="IPR012132">
    <property type="entry name" value="GMC_OxRdtase"/>
</dbReference>
<protein>
    <submittedName>
        <fullName evidence="7">Dehydrogenase</fullName>
    </submittedName>
</protein>
<reference evidence="7" key="1">
    <citation type="journal article" date="2020" name="mSystems">
        <title>Genome- and Community-Level Interaction Insights into Carbon Utilization and Element Cycling Functions of Hydrothermarchaeota in Hydrothermal Sediment.</title>
        <authorList>
            <person name="Zhou Z."/>
            <person name="Liu Y."/>
            <person name="Xu W."/>
            <person name="Pan J."/>
            <person name="Luo Z.H."/>
            <person name="Li M."/>
        </authorList>
    </citation>
    <scope>NUCLEOTIDE SEQUENCE [LARGE SCALE GENOMIC DNA]</scope>
    <source>
        <strain evidence="7">SpSt-418</strain>
    </source>
</reference>
<comment type="cofactor">
    <cofactor evidence="1 5">
        <name>FAD</name>
        <dbReference type="ChEBI" id="CHEBI:57692"/>
    </cofactor>
</comment>
<feature type="binding site" evidence="5">
    <location>
        <position position="241"/>
    </location>
    <ligand>
        <name>FAD</name>
        <dbReference type="ChEBI" id="CHEBI:57692"/>
    </ligand>
</feature>
<feature type="binding site" evidence="5">
    <location>
        <position position="458"/>
    </location>
    <ligand>
        <name>substrate</name>
    </ligand>
</feature>
<dbReference type="SUPFAM" id="SSF54373">
    <property type="entry name" value="FAD-linked reductases, C-terminal domain"/>
    <property type="match status" value="1"/>
</dbReference>
<dbReference type="GO" id="GO:0050660">
    <property type="term" value="F:flavin adenine dinucleotide binding"/>
    <property type="evidence" value="ECO:0007669"/>
    <property type="project" value="InterPro"/>
</dbReference>
<feature type="domain" description="Glucose-methanol-choline oxidoreductase N-terminal" evidence="6">
    <location>
        <begin position="272"/>
        <end position="286"/>
    </location>
</feature>
<feature type="binding site" evidence="5">
    <location>
        <position position="104"/>
    </location>
    <ligand>
        <name>FAD</name>
        <dbReference type="ChEBI" id="CHEBI:57692"/>
    </ligand>
</feature>
<gene>
    <name evidence="7" type="ORF">ENR64_05745</name>
</gene>
<accession>A0A7C3KCI4</accession>
<dbReference type="PANTHER" id="PTHR11552">
    <property type="entry name" value="GLUCOSE-METHANOL-CHOLINE GMC OXIDOREDUCTASE"/>
    <property type="match status" value="1"/>
</dbReference>
<evidence type="ECO:0000256" key="5">
    <source>
        <dbReference type="PIRSR" id="PIRSR000137-2"/>
    </source>
</evidence>
<comment type="similarity">
    <text evidence="2">Belongs to the GMC oxidoreductase family.</text>
</comment>
<dbReference type="Gene3D" id="3.50.50.60">
    <property type="entry name" value="FAD/NAD(P)-binding domain"/>
    <property type="match status" value="1"/>
</dbReference>